<dbReference type="AlphaFoldDB" id="A0A8J5F960"/>
<feature type="domain" description="Reverse transcriptase" evidence="1">
    <location>
        <begin position="204"/>
        <end position="425"/>
    </location>
</feature>
<keyword evidence="4" id="KW-1185">Reference proteome</keyword>
<name>A0A8J5F960_ZINOF</name>
<proteinExistence type="predicted"/>
<dbReference type="Pfam" id="PF01348">
    <property type="entry name" value="Intron_maturas2"/>
    <property type="match status" value="1"/>
</dbReference>
<dbReference type="InterPro" id="IPR024937">
    <property type="entry name" value="Domain_X"/>
</dbReference>
<organism evidence="3 4">
    <name type="scientific">Zingiber officinale</name>
    <name type="common">Ginger</name>
    <name type="synonym">Amomum zingiber</name>
    <dbReference type="NCBI Taxonomy" id="94328"/>
    <lineage>
        <taxon>Eukaryota</taxon>
        <taxon>Viridiplantae</taxon>
        <taxon>Streptophyta</taxon>
        <taxon>Embryophyta</taxon>
        <taxon>Tracheophyta</taxon>
        <taxon>Spermatophyta</taxon>
        <taxon>Magnoliopsida</taxon>
        <taxon>Liliopsida</taxon>
        <taxon>Zingiberales</taxon>
        <taxon>Zingiberaceae</taxon>
        <taxon>Zingiber</taxon>
    </lineage>
</organism>
<evidence type="ECO:0000313" key="4">
    <source>
        <dbReference type="Proteomes" id="UP000734854"/>
    </source>
</evidence>
<dbReference type="GO" id="GO:0006315">
    <property type="term" value="P:homing of group II introns"/>
    <property type="evidence" value="ECO:0007669"/>
    <property type="project" value="TreeGrafter"/>
</dbReference>
<evidence type="ECO:0000259" key="2">
    <source>
        <dbReference type="Pfam" id="PF01348"/>
    </source>
</evidence>
<dbReference type="PANTHER" id="PTHR33642">
    <property type="entry name" value="COX1/OXI3 INTRON 1 PROTEIN-RELATED"/>
    <property type="match status" value="1"/>
</dbReference>
<dbReference type="GO" id="GO:0005739">
    <property type="term" value="C:mitochondrion"/>
    <property type="evidence" value="ECO:0007669"/>
    <property type="project" value="TreeGrafter"/>
</dbReference>
<comment type="caution">
    <text evidence="3">The sequence shown here is derived from an EMBL/GenBank/DDBJ whole genome shotgun (WGS) entry which is preliminary data.</text>
</comment>
<dbReference type="GO" id="GO:0003964">
    <property type="term" value="F:RNA-directed DNA polymerase activity"/>
    <property type="evidence" value="ECO:0007669"/>
    <property type="project" value="TreeGrafter"/>
</dbReference>
<dbReference type="SUPFAM" id="SSF56672">
    <property type="entry name" value="DNA/RNA polymerases"/>
    <property type="match status" value="1"/>
</dbReference>
<dbReference type="PANTHER" id="PTHR33642:SF3">
    <property type="entry name" value="NUCLEAR INTRON MATURASE 4, MITOCHONDRIAL"/>
    <property type="match status" value="1"/>
</dbReference>
<dbReference type="InterPro" id="IPR000477">
    <property type="entry name" value="RT_dom"/>
</dbReference>
<gene>
    <name evidence="3" type="ORF">ZIOFF_059321</name>
</gene>
<accession>A0A8J5F960</accession>
<dbReference type="EMBL" id="JACMSC010000016">
    <property type="protein sequence ID" value="KAG6482684.1"/>
    <property type="molecule type" value="Genomic_DNA"/>
</dbReference>
<dbReference type="GO" id="GO:0090615">
    <property type="term" value="P:mitochondrial mRNA processing"/>
    <property type="evidence" value="ECO:0007669"/>
    <property type="project" value="TreeGrafter"/>
</dbReference>
<evidence type="ECO:0000313" key="3">
    <source>
        <dbReference type="EMBL" id="KAG6482684.1"/>
    </source>
</evidence>
<sequence length="832" mass="95257">MDDGSEDVRKPCTGVKQADHFHCACKLTDGARGRVLLSSSSLLLKVDACLGPAFMLKGKWDGRKRYSAANFILEEFENANDRTRQGMSLAKSLACLPDESLTLHKEKPLSRMEHKRLIELRIKKRVKAHFFNGKYYDLMNKVIANVDTLSDSYDIIRLNSNIDTTSKKDDICFNSLAEQLATGDFDVKLHTTSIISKSKKKECLTLPKLKLKIVQEAIRLVLEVVYRQHFSKISHGCRSGRGQRSALNYVGKEISNHNWWFTLFINQEADQLILSKILSEMNEKIEDSMLFNLIQNMFDAKVLNLVFGSFPKGHGLPQEGVLSPILMNIYLDNLDHVIFEMCMRYEGLGLEDSVNKDVQISKLRNWMRKQIKANDDKSVNQLGDCVRTRICACRYMDEIFIAVSGSKETAMKIKSEVISYLKNTLHLDVEDKMNLSSIRKNSLGVQFIGTVIRLSAPESAELKAVHKLKDKVKLFASQKKEIWDAMTLRIGKKWLAHGLRRIKESEIKQLGLSTPLLDYISQFRKGGMETDHWFKSLLKIWMQDVIAKLEDNEEVLLSKYIAEPAVPQDLREAFYNFQKQAKEYISSETAATVELLRDPCIEPRLSTKSTTVLRLEVPLNAIKKCLHRYGLINMEGFPMHVSKLVLQDDDLIISWFSGLVKRWLRWYEKFDNFGDIKLLMVHCIRKSCIRTIAAKYRMYEGLIEKKFELEQYGIPLTLEDMDFDANATTKLDDDEYYMYGILGSGLCLLSLSRVKVAARVFDCFVMGCTISSPSLYTLHVKERQRFPGWRTGFSTSIHPSLNGRRIGLCSQHVKDLYLGHISLQNVEFGSLS</sequence>
<dbReference type="Proteomes" id="UP000734854">
    <property type="component" value="Unassembled WGS sequence"/>
</dbReference>
<evidence type="ECO:0000259" key="1">
    <source>
        <dbReference type="Pfam" id="PF00078"/>
    </source>
</evidence>
<dbReference type="InterPro" id="IPR043502">
    <property type="entry name" value="DNA/RNA_pol_sf"/>
</dbReference>
<dbReference type="CDD" id="cd01651">
    <property type="entry name" value="RT_G2_intron"/>
    <property type="match status" value="1"/>
</dbReference>
<reference evidence="3 4" key="1">
    <citation type="submission" date="2020-08" db="EMBL/GenBank/DDBJ databases">
        <title>Plant Genome Project.</title>
        <authorList>
            <person name="Zhang R.-G."/>
        </authorList>
    </citation>
    <scope>NUCLEOTIDE SEQUENCE [LARGE SCALE GENOMIC DNA]</scope>
    <source>
        <tissue evidence="3">Rhizome</tissue>
    </source>
</reference>
<protein>
    <submittedName>
        <fullName evidence="3">Uncharacterized protein</fullName>
    </submittedName>
</protein>
<feature type="domain" description="Domain X" evidence="2">
    <location>
        <begin position="611"/>
        <end position="698"/>
    </location>
</feature>
<dbReference type="Pfam" id="PF00078">
    <property type="entry name" value="RVT_1"/>
    <property type="match status" value="1"/>
</dbReference>